<keyword evidence="1" id="KW-0418">Kinase</keyword>
<accession>A0A2Z7C2S1</accession>
<gene>
    <name evidence="1" type="ORF">F511_26771</name>
</gene>
<evidence type="ECO:0000313" key="2">
    <source>
        <dbReference type="Proteomes" id="UP000250235"/>
    </source>
</evidence>
<dbReference type="Proteomes" id="UP000250235">
    <property type="component" value="Unassembled WGS sequence"/>
</dbReference>
<keyword evidence="1" id="KW-0808">Transferase</keyword>
<evidence type="ECO:0000313" key="1">
    <source>
        <dbReference type="EMBL" id="KZV38807.1"/>
    </source>
</evidence>
<name>A0A2Z7C2S1_9LAMI</name>
<dbReference type="EMBL" id="KV001724">
    <property type="protein sequence ID" value="KZV38807.1"/>
    <property type="molecule type" value="Genomic_DNA"/>
</dbReference>
<sequence>MGARSPVHDVRTVPGMKLVHVVRYRHATLAEAWALRAPFPRDTRHAVHAAAGAQIRMLRSDVVWISRCVVVLRDFTRPADALF</sequence>
<organism evidence="1 2">
    <name type="scientific">Dorcoceras hygrometricum</name>
    <dbReference type="NCBI Taxonomy" id="472368"/>
    <lineage>
        <taxon>Eukaryota</taxon>
        <taxon>Viridiplantae</taxon>
        <taxon>Streptophyta</taxon>
        <taxon>Embryophyta</taxon>
        <taxon>Tracheophyta</taxon>
        <taxon>Spermatophyta</taxon>
        <taxon>Magnoliopsida</taxon>
        <taxon>eudicotyledons</taxon>
        <taxon>Gunneridae</taxon>
        <taxon>Pentapetalae</taxon>
        <taxon>asterids</taxon>
        <taxon>lamiids</taxon>
        <taxon>Lamiales</taxon>
        <taxon>Gesneriaceae</taxon>
        <taxon>Didymocarpoideae</taxon>
        <taxon>Trichosporeae</taxon>
        <taxon>Loxocarpinae</taxon>
        <taxon>Dorcoceras</taxon>
    </lineage>
</organism>
<keyword evidence="1" id="KW-0675">Receptor</keyword>
<dbReference type="AlphaFoldDB" id="A0A2Z7C2S1"/>
<protein>
    <submittedName>
        <fullName evidence="1">Putative inactive receptor kinase</fullName>
    </submittedName>
</protein>
<proteinExistence type="predicted"/>
<keyword evidence="2" id="KW-1185">Reference proteome</keyword>
<reference evidence="1 2" key="1">
    <citation type="journal article" date="2015" name="Proc. Natl. Acad. Sci. U.S.A.">
        <title>The resurrection genome of Boea hygrometrica: A blueprint for survival of dehydration.</title>
        <authorList>
            <person name="Xiao L."/>
            <person name="Yang G."/>
            <person name="Zhang L."/>
            <person name="Yang X."/>
            <person name="Zhao S."/>
            <person name="Ji Z."/>
            <person name="Zhou Q."/>
            <person name="Hu M."/>
            <person name="Wang Y."/>
            <person name="Chen M."/>
            <person name="Xu Y."/>
            <person name="Jin H."/>
            <person name="Xiao X."/>
            <person name="Hu G."/>
            <person name="Bao F."/>
            <person name="Hu Y."/>
            <person name="Wan P."/>
            <person name="Li L."/>
            <person name="Deng X."/>
            <person name="Kuang T."/>
            <person name="Xiang C."/>
            <person name="Zhu J.K."/>
            <person name="Oliver M.J."/>
            <person name="He Y."/>
        </authorList>
    </citation>
    <scope>NUCLEOTIDE SEQUENCE [LARGE SCALE GENOMIC DNA]</scope>
    <source>
        <strain evidence="2">cv. XS01</strain>
    </source>
</reference>
<dbReference type="GO" id="GO:0016301">
    <property type="term" value="F:kinase activity"/>
    <property type="evidence" value="ECO:0007669"/>
    <property type="project" value="UniProtKB-KW"/>
</dbReference>